<proteinExistence type="predicted"/>
<reference evidence="1" key="1">
    <citation type="journal article" date="2022" name="Int. J. Mol. Sci.">
        <title>Draft Genome of Tanacetum Coccineum: Genomic Comparison of Closely Related Tanacetum-Family Plants.</title>
        <authorList>
            <person name="Yamashiro T."/>
            <person name="Shiraishi A."/>
            <person name="Nakayama K."/>
            <person name="Satake H."/>
        </authorList>
    </citation>
    <scope>NUCLEOTIDE SEQUENCE</scope>
</reference>
<name>A0ABQ5F9Y3_9ASTR</name>
<comment type="caution">
    <text evidence="1">The sequence shown here is derived from an EMBL/GenBank/DDBJ whole genome shotgun (WGS) entry which is preliminary data.</text>
</comment>
<gene>
    <name evidence="1" type="ORF">Tco_1003744</name>
</gene>
<organism evidence="1 2">
    <name type="scientific">Tanacetum coccineum</name>
    <dbReference type="NCBI Taxonomy" id="301880"/>
    <lineage>
        <taxon>Eukaryota</taxon>
        <taxon>Viridiplantae</taxon>
        <taxon>Streptophyta</taxon>
        <taxon>Embryophyta</taxon>
        <taxon>Tracheophyta</taxon>
        <taxon>Spermatophyta</taxon>
        <taxon>Magnoliopsida</taxon>
        <taxon>eudicotyledons</taxon>
        <taxon>Gunneridae</taxon>
        <taxon>Pentapetalae</taxon>
        <taxon>asterids</taxon>
        <taxon>campanulids</taxon>
        <taxon>Asterales</taxon>
        <taxon>Asteraceae</taxon>
        <taxon>Asteroideae</taxon>
        <taxon>Anthemideae</taxon>
        <taxon>Anthemidinae</taxon>
        <taxon>Tanacetum</taxon>
    </lineage>
</organism>
<dbReference type="Proteomes" id="UP001151760">
    <property type="component" value="Unassembled WGS sequence"/>
</dbReference>
<evidence type="ECO:0000313" key="1">
    <source>
        <dbReference type="EMBL" id="GJT60211.1"/>
    </source>
</evidence>
<keyword evidence="2" id="KW-1185">Reference proteome</keyword>
<accession>A0ABQ5F9Y3</accession>
<sequence length="149" mass="17456">MLVPEVAVPQDGKIHKMAKRLRLWLMISRSQDHNATQVQGTKLNQEVMITTTSFRRENKKNILMRIDELHKFSDGTLNDVRSALDDTLKKIRMKYLPQTIWRVVDRERAGAMIQAIDRQLRNIRLMRSLEKFVGGRLYGGDLRLLERTI</sequence>
<evidence type="ECO:0000313" key="2">
    <source>
        <dbReference type="Proteomes" id="UP001151760"/>
    </source>
</evidence>
<protein>
    <submittedName>
        <fullName evidence="1">Uncharacterized protein</fullName>
    </submittedName>
</protein>
<reference evidence="1" key="2">
    <citation type="submission" date="2022-01" db="EMBL/GenBank/DDBJ databases">
        <authorList>
            <person name="Yamashiro T."/>
            <person name="Shiraishi A."/>
            <person name="Satake H."/>
            <person name="Nakayama K."/>
        </authorList>
    </citation>
    <scope>NUCLEOTIDE SEQUENCE</scope>
</reference>
<dbReference type="EMBL" id="BQNB010017179">
    <property type="protein sequence ID" value="GJT60211.1"/>
    <property type="molecule type" value="Genomic_DNA"/>
</dbReference>